<dbReference type="Pfam" id="PF05239">
    <property type="entry name" value="PRC"/>
    <property type="match status" value="2"/>
</dbReference>
<dbReference type="AlphaFoldDB" id="A0AAE4AWK6"/>
<gene>
    <name evidence="2" type="ORF">J2S42_001818</name>
</gene>
<sequence length="188" mass="19328">MTGLVRATDLIGRPVVTLSGENVARIKDVVFAAPGGRILGFTLAARGAFGGRLHQALPWSRVRGAGNDAVMIDDGVLPDRDDLVARAEIHDGEVLGDLVLTDAGTSLGTVTDVIVEFGTEPQVAGYEIRTGDALPPAGRTVLIPRADTMAASGEAVIVPSAVTEHVADDLAGLGATITSIRTSPGGRR</sequence>
<evidence type="ECO:0000259" key="1">
    <source>
        <dbReference type="Pfam" id="PF05239"/>
    </source>
</evidence>
<evidence type="ECO:0000313" key="3">
    <source>
        <dbReference type="Proteomes" id="UP001240236"/>
    </source>
</evidence>
<dbReference type="EMBL" id="JAUSUZ010000001">
    <property type="protein sequence ID" value="MDQ0365149.1"/>
    <property type="molecule type" value="Genomic_DNA"/>
</dbReference>
<evidence type="ECO:0000313" key="2">
    <source>
        <dbReference type="EMBL" id="MDQ0365149.1"/>
    </source>
</evidence>
<dbReference type="SUPFAM" id="SSF50346">
    <property type="entry name" value="PRC-barrel domain"/>
    <property type="match status" value="2"/>
</dbReference>
<reference evidence="2 3" key="1">
    <citation type="submission" date="2023-07" db="EMBL/GenBank/DDBJ databases">
        <title>Sequencing the genomes of 1000 actinobacteria strains.</title>
        <authorList>
            <person name="Klenk H.-P."/>
        </authorList>
    </citation>
    <scope>NUCLEOTIDE SEQUENCE [LARGE SCALE GENOMIC DNA]</scope>
    <source>
        <strain evidence="2 3">DSM 44709</strain>
    </source>
</reference>
<organism evidence="2 3">
    <name type="scientific">Catenuloplanes indicus</name>
    <dbReference type="NCBI Taxonomy" id="137267"/>
    <lineage>
        <taxon>Bacteria</taxon>
        <taxon>Bacillati</taxon>
        <taxon>Actinomycetota</taxon>
        <taxon>Actinomycetes</taxon>
        <taxon>Micromonosporales</taxon>
        <taxon>Micromonosporaceae</taxon>
        <taxon>Catenuloplanes</taxon>
    </lineage>
</organism>
<accession>A0AAE4AWK6</accession>
<protein>
    <submittedName>
        <fullName evidence="2">Uncharacterized protein YrrD</fullName>
    </submittedName>
</protein>
<dbReference type="InterPro" id="IPR011033">
    <property type="entry name" value="PRC_barrel-like_sf"/>
</dbReference>
<dbReference type="RefSeq" id="WP_307237421.1">
    <property type="nucleotide sequence ID" value="NZ_JAUSUZ010000001.1"/>
</dbReference>
<keyword evidence="3" id="KW-1185">Reference proteome</keyword>
<proteinExistence type="predicted"/>
<feature type="domain" description="PRC-barrel" evidence="1">
    <location>
        <begin position="90"/>
        <end position="148"/>
    </location>
</feature>
<name>A0AAE4AWK6_9ACTN</name>
<dbReference type="Proteomes" id="UP001240236">
    <property type="component" value="Unassembled WGS sequence"/>
</dbReference>
<dbReference type="Gene3D" id="2.30.30.240">
    <property type="entry name" value="PRC-barrel domain"/>
    <property type="match status" value="1"/>
</dbReference>
<comment type="caution">
    <text evidence="2">The sequence shown here is derived from an EMBL/GenBank/DDBJ whole genome shotgun (WGS) entry which is preliminary data.</text>
</comment>
<dbReference type="InterPro" id="IPR027275">
    <property type="entry name" value="PRC-brl_dom"/>
</dbReference>
<feature type="domain" description="PRC-barrel" evidence="1">
    <location>
        <begin position="5"/>
        <end position="74"/>
    </location>
</feature>